<evidence type="ECO:0000256" key="1">
    <source>
        <dbReference type="ARBA" id="ARBA00022553"/>
    </source>
</evidence>
<evidence type="ECO:0000256" key="3">
    <source>
        <dbReference type="ARBA" id="ARBA00023015"/>
    </source>
</evidence>
<dbReference type="InterPro" id="IPR001789">
    <property type="entry name" value="Sig_transdc_resp-reg_receiver"/>
</dbReference>
<evidence type="ECO:0000256" key="6">
    <source>
        <dbReference type="PROSITE-ProRule" id="PRU00169"/>
    </source>
</evidence>
<dbReference type="Pfam" id="PF00072">
    <property type="entry name" value="Response_reg"/>
    <property type="match status" value="1"/>
</dbReference>
<reference evidence="8" key="1">
    <citation type="journal article" date="2020" name="mSystems">
        <title>Genome- and Community-Level Interaction Insights into Carbon Utilization and Element Cycling Functions of Hydrothermarchaeota in Hydrothermal Sediment.</title>
        <authorList>
            <person name="Zhou Z."/>
            <person name="Liu Y."/>
            <person name="Xu W."/>
            <person name="Pan J."/>
            <person name="Luo Z.H."/>
            <person name="Li M."/>
        </authorList>
    </citation>
    <scope>NUCLEOTIDE SEQUENCE [LARGE SCALE GENOMIC DNA]</scope>
    <source>
        <strain evidence="8">SpSt-402</strain>
    </source>
</reference>
<keyword evidence="2" id="KW-0902">Two-component regulatory system</keyword>
<dbReference type="EMBL" id="DSRD01000338">
    <property type="protein sequence ID" value="HGW93659.1"/>
    <property type="molecule type" value="Genomic_DNA"/>
</dbReference>
<dbReference type="GO" id="GO:0006355">
    <property type="term" value="P:regulation of DNA-templated transcription"/>
    <property type="evidence" value="ECO:0007669"/>
    <property type="project" value="TreeGrafter"/>
</dbReference>
<keyword evidence="5" id="KW-0804">Transcription</keyword>
<comment type="caution">
    <text evidence="8">The sequence shown here is derived from an EMBL/GenBank/DDBJ whole genome shotgun (WGS) entry which is preliminary data.</text>
</comment>
<evidence type="ECO:0000256" key="5">
    <source>
        <dbReference type="ARBA" id="ARBA00023163"/>
    </source>
</evidence>
<organism evidence="8">
    <name type="scientific">Oscillatoriales cyanobacterium SpSt-402</name>
    <dbReference type="NCBI Taxonomy" id="2282168"/>
    <lineage>
        <taxon>Bacteria</taxon>
        <taxon>Bacillati</taxon>
        <taxon>Cyanobacteriota</taxon>
        <taxon>Cyanophyceae</taxon>
        <taxon>Oscillatoriophycideae</taxon>
        <taxon>Oscillatoriales</taxon>
    </lineage>
</organism>
<keyword evidence="1 6" id="KW-0597">Phosphoprotein</keyword>
<dbReference type="GO" id="GO:0005829">
    <property type="term" value="C:cytosol"/>
    <property type="evidence" value="ECO:0007669"/>
    <property type="project" value="TreeGrafter"/>
</dbReference>
<gene>
    <name evidence="8" type="ORF">ENR47_05170</name>
</gene>
<dbReference type="PANTHER" id="PTHR48111:SF1">
    <property type="entry name" value="TWO-COMPONENT RESPONSE REGULATOR ORR33"/>
    <property type="match status" value="1"/>
</dbReference>
<name>A0A832H0Y5_9CYAN</name>
<evidence type="ECO:0000256" key="4">
    <source>
        <dbReference type="ARBA" id="ARBA00023125"/>
    </source>
</evidence>
<feature type="domain" description="Response regulatory" evidence="7">
    <location>
        <begin position="3"/>
        <end position="118"/>
    </location>
</feature>
<protein>
    <submittedName>
        <fullName evidence="8">Response regulator</fullName>
    </submittedName>
</protein>
<dbReference type="PANTHER" id="PTHR48111">
    <property type="entry name" value="REGULATOR OF RPOS"/>
    <property type="match status" value="1"/>
</dbReference>
<dbReference type="AlphaFoldDB" id="A0A832H0Y5"/>
<proteinExistence type="predicted"/>
<evidence type="ECO:0000259" key="7">
    <source>
        <dbReference type="PROSITE" id="PS50110"/>
    </source>
</evidence>
<dbReference type="GO" id="GO:0000976">
    <property type="term" value="F:transcription cis-regulatory region binding"/>
    <property type="evidence" value="ECO:0007669"/>
    <property type="project" value="TreeGrafter"/>
</dbReference>
<accession>A0A832H0Y5</accession>
<dbReference type="InterPro" id="IPR039420">
    <property type="entry name" value="WalR-like"/>
</dbReference>
<evidence type="ECO:0000256" key="2">
    <source>
        <dbReference type="ARBA" id="ARBA00023012"/>
    </source>
</evidence>
<keyword evidence="3" id="KW-0805">Transcription regulation</keyword>
<evidence type="ECO:0000313" key="8">
    <source>
        <dbReference type="EMBL" id="HGW93659.1"/>
    </source>
</evidence>
<dbReference type="CDD" id="cd17534">
    <property type="entry name" value="REC_DC-like"/>
    <property type="match status" value="1"/>
</dbReference>
<dbReference type="GO" id="GO:0000156">
    <property type="term" value="F:phosphorelay response regulator activity"/>
    <property type="evidence" value="ECO:0007669"/>
    <property type="project" value="TreeGrafter"/>
</dbReference>
<dbReference type="SUPFAM" id="SSF52172">
    <property type="entry name" value="CheY-like"/>
    <property type="match status" value="1"/>
</dbReference>
<dbReference type="InterPro" id="IPR011006">
    <property type="entry name" value="CheY-like_superfamily"/>
</dbReference>
<dbReference type="PROSITE" id="PS50110">
    <property type="entry name" value="RESPONSE_REGULATORY"/>
    <property type="match status" value="1"/>
</dbReference>
<dbReference type="GO" id="GO:0032993">
    <property type="term" value="C:protein-DNA complex"/>
    <property type="evidence" value="ECO:0007669"/>
    <property type="project" value="TreeGrafter"/>
</dbReference>
<dbReference type="SMART" id="SM00448">
    <property type="entry name" value="REC"/>
    <property type="match status" value="1"/>
</dbReference>
<keyword evidence="4" id="KW-0238">DNA-binding</keyword>
<sequence length="131" mass="14489">MARILIVEDELVAAQSIQDFLESSEHTILGVAETGSEAIQSAAELHPDLILMDIYLKDEVDGIAAAEQIYQQLGIPIIYLSANTEDAILQRAIATEPFGYLVKPFNQTELLTSIGIALQRHRLEKQLEQAE</sequence>
<feature type="modified residue" description="4-aspartylphosphate" evidence="6">
    <location>
        <position position="53"/>
    </location>
</feature>
<dbReference type="Gene3D" id="3.40.50.2300">
    <property type="match status" value="1"/>
</dbReference>